<feature type="domain" description="HTH merR-type" evidence="3">
    <location>
        <begin position="3"/>
        <end position="71"/>
    </location>
</feature>
<keyword evidence="1" id="KW-0238">DNA-binding</keyword>
<dbReference type="PROSITE" id="PS50937">
    <property type="entry name" value="HTH_MERR_2"/>
    <property type="match status" value="1"/>
</dbReference>
<name>A0ABW3PMW5_9LACO</name>
<comment type="caution">
    <text evidence="4">The sequence shown here is derived from an EMBL/GenBank/DDBJ whole genome shotgun (WGS) entry which is preliminary data.</text>
</comment>
<dbReference type="InterPro" id="IPR009061">
    <property type="entry name" value="DNA-bd_dom_put_sf"/>
</dbReference>
<dbReference type="InterPro" id="IPR000551">
    <property type="entry name" value="MerR-type_HTH_dom"/>
</dbReference>
<dbReference type="Proteomes" id="UP001597156">
    <property type="component" value="Unassembled WGS sequence"/>
</dbReference>
<protein>
    <submittedName>
        <fullName evidence="4">MerR family transcriptional regulator</fullName>
    </submittedName>
</protein>
<feature type="coiled-coil region" evidence="2">
    <location>
        <begin position="89"/>
        <end position="116"/>
    </location>
</feature>
<dbReference type="SUPFAM" id="SSF46955">
    <property type="entry name" value="Putative DNA-binding domain"/>
    <property type="match status" value="1"/>
</dbReference>
<accession>A0ABW3PMW5</accession>
<dbReference type="RefSeq" id="WP_121978456.1">
    <property type="nucleotide sequence ID" value="NZ_JBHTLH010000011.1"/>
</dbReference>
<evidence type="ECO:0000313" key="5">
    <source>
        <dbReference type="Proteomes" id="UP001597156"/>
    </source>
</evidence>
<dbReference type="Gene3D" id="1.10.1660.10">
    <property type="match status" value="1"/>
</dbReference>
<proteinExistence type="predicted"/>
<sequence>MKTYSISEVAKMYHLPTTTLRYYEDLGLLFNVARQGNRRVYNEQHLARLSAICCFKNTGMTLSELQALFGYDKHGNGLNQIIALLDRHDKEVDQKLKLLEQNHQQIKRKLHFYQDIRTAEQAGSPSPDWADYRSKIF</sequence>
<keyword evidence="2" id="KW-0175">Coiled coil</keyword>
<dbReference type="PANTHER" id="PTHR30204">
    <property type="entry name" value="REDOX-CYCLING DRUG-SENSING TRANSCRIPTIONAL ACTIVATOR SOXR"/>
    <property type="match status" value="1"/>
</dbReference>
<reference evidence="5" key="1">
    <citation type="journal article" date="2019" name="Int. J. Syst. Evol. Microbiol.">
        <title>The Global Catalogue of Microorganisms (GCM) 10K type strain sequencing project: providing services to taxonomists for standard genome sequencing and annotation.</title>
        <authorList>
            <consortium name="The Broad Institute Genomics Platform"/>
            <consortium name="The Broad Institute Genome Sequencing Center for Infectious Disease"/>
            <person name="Wu L."/>
            <person name="Ma J."/>
        </authorList>
    </citation>
    <scope>NUCLEOTIDE SEQUENCE [LARGE SCALE GENOMIC DNA]</scope>
    <source>
        <strain evidence="5">CCUG 71848</strain>
    </source>
</reference>
<dbReference type="EMBL" id="JBHTLH010000011">
    <property type="protein sequence ID" value="MFD1124591.1"/>
    <property type="molecule type" value="Genomic_DNA"/>
</dbReference>
<evidence type="ECO:0000256" key="1">
    <source>
        <dbReference type="ARBA" id="ARBA00023125"/>
    </source>
</evidence>
<evidence type="ECO:0000259" key="3">
    <source>
        <dbReference type="PROSITE" id="PS50937"/>
    </source>
</evidence>
<organism evidence="4 5">
    <name type="scientific">Lentilactobacillus raoultii</name>
    <dbReference type="NCBI Taxonomy" id="1987503"/>
    <lineage>
        <taxon>Bacteria</taxon>
        <taxon>Bacillati</taxon>
        <taxon>Bacillota</taxon>
        <taxon>Bacilli</taxon>
        <taxon>Lactobacillales</taxon>
        <taxon>Lactobacillaceae</taxon>
        <taxon>Lentilactobacillus</taxon>
    </lineage>
</organism>
<dbReference type="InterPro" id="IPR047057">
    <property type="entry name" value="MerR_fam"/>
</dbReference>
<evidence type="ECO:0000313" key="4">
    <source>
        <dbReference type="EMBL" id="MFD1124591.1"/>
    </source>
</evidence>
<dbReference type="Pfam" id="PF13411">
    <property type="entry name" value="MerR_1"/>
    <property type="match status" value="1"/>
</dbReference>
<dbReference type="PANTHER" id="PTHR30204:SF82">
    <property type="entry name" value="TRANSCRIPTIONAL REGULATOR, MERR FAMILY"/>
    <property type="match status" value="1"/>
</dbReference>
<gene>
    <name evidence="4" type="ORF">ACFQ22_04345</name>
</gene>
<evidence type="ECO:0000256" key="2">
    <source>
        <dbReference type="SAM" id="Coils"/>
    </source>
</evidence>
<dbReference type="SMART" id="SM00422">
    <property type="entry name" value="HTH_MERR"/>
    <property type="match status" value="1"/>
</dbReference>
<keyword evidence="5" id="KW-1185">Reference proteome</keyword>